<dbReference type="HAMAP" id="MF_00036_B">
    <property type="entry name" value="Ala_tRNA_synth_B"/>
    <property type="match status" value="1"/>
</dbReference>
<dbReference type="SUPFAM" id="SSF55186">
    <property type="entry name" value="ThrRS/AlaRS common domain"/>
    <property type="match status" value="1"/>
</dbReference>
<evidence type="ECO:0000256" key="8">
    <source>
        <dbReference type="ARBA" id="ARBA00022833"/>
    </source>
</evidence>
<dbReference type="SUPFAM" id="SSF101353">
    <property type="entry name" value="Putative anticodon-binding domain of alanyl-tRNA synthetase (AlaRS)"/>
    <property type="match status" value="1"/>
</dbReference>
<evidence type="ECO:0000256" key="14">
    <source>
        <dbReference type="HAMAP-Rule" id="MF_03133"/>
    </source>
</evidence>
<dbReference type="EC" id="6.1.1.7" evidence="2"/>
<comment type="domain">
    <text evidence="14">Consists of three domains; the N-terminal catalytic domain, the editing domain and the C-terminal C-Ala domain. The editing domain removes incorrectly charged amino acids, while the C-Ala domain, along with tRNA(Ala), serves as a bridge to cooperatively bring together the editing and aminoacylation centers thus stimulating deacylation of misacylated tRNAs.</text>
</comment>
<feature type="binding site" evidence="14">
    <location>
        <position position="816"/>
    </location>
    <ligand>
        <name>Zn(2+)</name>
        <dbReference type="ChEBI" id="CHEBI:29105"/>
    </ligand>
</feature>
<dbReference type="PANTHER" id="PTHR11777">
    <property type="entry name" value="ALANYL-TRNA SYNTHETASE"/>
    <property type="match status" value="1"/>
</dbReference>
<dbReference type="CDD" id="cd00673">
    <property type="entry name" value="AlaRS_core"/>
    <property type="match status" value="1"/>
</dbReference>
<dbReference type="Gene3D" id="3.30.930.10">
    <property type="entry name" value="Bira Bifunctional Protein, Domain 2"/>
    <property type="match status" value="1"/>
</dbReference>
<dbReference type="PRINTS" id="PR00980">
    <property type="entry name" value="TRNASYNTHALA"/>
</dbReference>
<keyword evidence="6 14" id="KW-0479">Metal-binding</keyword>
<keyword evidence="4 14" id="KW-0820">tRNA-binding</keyword>
<evidence type="ECO:0000256" key="12">
    <source>
        <dbReference type="ARBA" id="ARBA00023146"/>
    </source>
</evidence>
<dbReference type="AlphaFoldDB" id="A0A210QC28"/>
<evidence type="ECO:0000256" key="13">
    <source>
        <dbReference type="ARBA" id="ARBA00048300"/>
    </source>
</evidence>
<keyword evidence="10 14" id="KW-0694">RNA-binding</keyword>
<dbReference type="SUPFAM" id="SSF55681">
    <property type="entry name" value="Class II aaRS and biotin synthetases"/>
    <property type="match status" value="1"/>
</dbReference>
<evidence type="ECO:0000256" key="1">
    <source>
        <dbReference type="ARBA" id="ARBA00008429"/>
    </source>
</evidence>
<dbReference type="GO" id="GO:0006419">
    <property type="term" value="P:alanyl-tRNA aminoacylation"/>
    <property type="evidence" value="ECO:0007669"/>
    <property type="project" value="InterPro"/>
</dbReference>
<evidence type="ECO:0000259" key="15">
    <source>
        <dbReference type="PROSITE" id="PS50860"/>
    </source>
</evidence>
<dbReference type="GO" id="GO:0008270">
    <property type="term" value="F:zinc ion binding"/>
    <property type="evidence" value="ECO:0007669"/>
    <property type="project" value="UniProtKB-UniRule"/>
</dbReference>
<reference evidence="16 17" key="1">
    <citation type="journal article" date="2017" name="Nat. Ecol. Evol.">
        <title>Scallop genome provides insights into evolution of bilaterian karyotype and development.</title>
        <authorList>
            <person name="Wang S."/>
            <person name="Zhang J."/>
            <person name="Jiao W."/>
            <person name="Li J."/>
            <person name="Xun X."/>
            <person name="Sun Y."/>
            <person name="Guo X."/>
            <person name="Huan P."/>
            <person name="Dong B."/>
            <person name="Zhang L."/>
            <person name="Hu X."/>
            <person name="Sun X."/>
            <person name="Wang J."/>
            <person name="Zhao C."/>
            <person name="Wang Y."/>
            <person name="Wang D."/>
            <person name="Huang X."/>
            <person name="Wang R."/>
            <person name="Lv J."/>
            <person name="Li Y."/>
            <person name="Zhang Z."/>
            <person name="Liu B."/>
            <person name="Lu W."/>
            <person name="Hui Y."/>
            <person name="Liang J."/>
            <person name="Zhou Z."/>
            <person name="Hou R."/>
            <person name="Li X."/>
            <person name="Liu Y."/>
            <person name="Li H."/>
            <person name="Ning X."/>
            <person name="Lin Y."/>
            <person name="Zhao L."/>
            <person name="Xing Q."/>
            <person name="Dou J."/>
            <person name="Li Y."/>
            <person name="Mao J."/>
            <person name="Guo H."/>
            <person name="Dou H."/>
            <person name="Li T."/>
            <person name="Mu C."/>
            <person name="Jiang W."/>
            <person name="Fu Q."/>
            <person name="Fu X."/>
            <person name="Miao Y."/>
            <person name="Liu J."/>
            <person name="Yu Q."/>
            <person name="Li R."/>
            <person name="Liao H."/>
            <person name="Li X."/>
            <person name="Kong Y."/>
            <person name="Jiang Z."/>
            <person name="Chourrout D."/>
            <person name="Li R."/>
            <person name="Bao Z."/>
        </authorList>
    </citation>
    <scope>NUCLEOTIDE SEQUENCE [LARGE SCALE GENOMIC DNA]</scope>
    <source>
        <strain evidence="16 17">PY_sf001</strain>
    </source>
</reference>
<evidence type="ECO:0000256" key="2">
    <source>
        <dbReference type="ARBA" id="ARBA00013168"/>
    </source>
</evidence>
<keyword evidence="11 14" id="KW-0648">Protein biosynthesis</keyword>
<comment type="catalytic activity">
    <reaction evidence="13 14">
        <text>tRNA(Ala) + L-alanine + ATP = L-alanyl-tRNA(Ala) + AMP + diphosphate</text>
        <dbReference type="Rhea" id="RHEA:12540"/>
        <dbReference type="Rhea" id="RHEA-COMP:9657"/>
        <dbReference type="Rhea" id="RHEA-COMP:9923"/>
        <dbReference type="ChEBI" id="CHEBI:30616"/>
        <dbReference type="ChEBI" id="CHEBI:33019"/>
        <dbReference type="ChEBI" id="CHEBI:57972"/>
        <dbReference type="ChEBI" id="CHEBI:78442"/>
        <dbReference type="ChEBI" id="CHEBI:78497"/>
        <dbReference type="ChEBI" id="CHEBI:456215"/>
        <dbReference type="EC" id="6.1.1.7"/>
    </reaction>
</comment>
<evidence type="ECO:0000313" key="16">
    <source>
        <dbReference type="EMBL" id="OWF46284.1"/>
    </source>
</evidence>
<dbReference type="InterPro" id="IPR012947">
    <property type="entry name" value="tRNA_SAD"/>
</dbReference>
<gene>
    <name evidence="16" type="ORF">KP79_PYT17412</name>
</gene>
<comment type="subunit">
    <text evidence="14">Monomer.</text>
</comment>
<dbReference type="NCBIfam" id="TIGR00344">
    <property type="entry name" value="alaS"/>
    <property type="match status" value="1"/>
</dbReference>
<keyword evidence="7 14" id="KW-0547">Nucleotide-binding</keyword>
<dbReference type="SMART" id="SM00863">
    <property type="entry name" value="tRNA_SAD"/>
    <property type="match status" value="1"/>
</dbReference>
<organism evidence="16 17">
    <name type="scientific">Mizuhopecten yessoensis</name>
    <name type="common">Japanese scallop</name>
    <name type="synonym">Patinopecten yessoensis</name>
    <dbReference type="NCBI Taxonomy" id="6573"/>
    <lineage>
        <taxon>Eukaryota</taxon>
        <taxon>Metazoa</taxon>
        <taxon>Spiralia</taxon>
        <taxon>Lophotrochozoa</taxon>
        <taxon>Mollusca</taxon>
        <taxon>Bivalvia</taxon>
        <taxon>Autobranchia</taxon>
        <taxon>Pteriomorphia</taxon>
        <taxon>Pectinida</taxon>
        <taxon>Pectinoidea</taxon>
        <taxon>Pectinidae</taxon>
        <taxon>Mizuhopecten</taxon>
    </lineage>
</organism>
<keyword evidence="17" id="KW-1185">Reference proteome</keyword>
<dbReference type="InterPro" id="IPR050058">
    <property type="entry name" value="Ala-tRNA_ligase"/>
</dbReference>
<dbReference type="Gene3D" id="3.30.980.10">
    <property type="entry name" value="Threonyl-trna Synthetase, Chain A, domain 2"/>
    <property type="match status" value="1"/>
</dbReference>
<protein>
    <recommendedName>
        <fullName evidence="3">Alanine--tRNA ligase</fullName>
        <ecNumber evidence="2">6.1.1.7</ecNumber>
    </recommendedName>
</protein>
<keyword evidence="8 14" id="KW-0862">Zinc</keyword>
<dbReference type="PROSITE" id="PS50860">
    <property type="entry name" value="AA_TRNA_LIGASE_II_ALA"/>
    <property type="match status" value="1"/>
</dbReference>
<dbReference type="InterPro" id="IPR023033">
    <property type="entry name" value="Ala_tRNA_ligase_euk/bac"/>
</dbReference>
<evidence type="ECO:0000256" key="9">
    <source>
        <dbReference type="ARBA" id="ARBA00022840"/>
    </source>
</evidence>
<dbReference type="FunFam" id="3.30.930.10:FF:000011">
    <property type="entry name" value="Alanine--tRNA ligase, cytoplasmic"/>
    <property type="match status" value="1"/>
</dbReference>
<evidence type="ECO:0000256" key="6">
    <source>
        <dbReference type="ARBA" id="ARBA00022723"/>
    </source>
</evidence>
<proteinExistence type="inferred from homology"/>
<dbReference type="GO" id="GO:0000049">
    <property type="term" value="F:tRNA binding"/>
    <property type="evidence" value="ECO:0007669"/>
    <property type="project" value="UniProtKB-KW"/>
</dbReference>
<dbReference type="PANTHER" id="PTHR11777:SF9">
    <property type="entry name" value="ALANINE--TRNA LIGASE, CYTOPLASMIC"/>
    <property type="match status" value="1"/>
</dbReference>
<accession>A0A210QC28</accession>
<dbReference type="InterPro" id="IPR018163">
    <property type="entry name" value="Thr/Ala-tRNA-synth_IIc_edit"/>
</dbReference>
<dbReference type="Proteomes" id="UP000242188">
    <property type="component" value="Unassembled WGS sequence"/>
</dbReference>
<comment type="cofactor">
    <cofactor evidence="14">
        <name>Zn(2+)</name>
        <dbReference type="ChEBI" id="CHEBI:29105"/>
    </cofactor>
    <text evidence="14">Binds 1 zinc ion per subunit.</text>
</comment>
<dbReference type="FunFam" id="3.30.980.10:FF:000004">
    <property type="entry name" value="Alanine--tRNA ligase, cytoplasmic"/>
    <property type="match status" value="1"/>
</dbReference>
<dbReference type="Pfam" id="PF01411">
    <property type="entry name" value="tRNA-synt_2c"/>
    <property type="match status" value="1"/>
</dbReference>
<evidence type="ECO:0000256" key="3">
    <source>
        <dbReference type="ARBA" id="ARBA00017959"/>
    </source>
</evidence>
<dbReference type="GO" id="GO:0005739">
    <property type="term" value="C:mitochondrion"/>
    <property type="evidence" value="ECO:0007669"/>
    <property type="project" value="TreeGrafter"/>
</dbReference>
<dbReference type="InterPro" id="IPR002318">
    <property type="entry name" value="Ala-tRNA-lgiase_IIc"/>
</dbReference>
<dbReference type="Gene3D" id="2.40.30.130">
    <property type="match status" value="1"/>
</dbReference>
<evidence type="ECO:0000256" key="5">
    <source>
        <dbReference type="ARBA" id="ARBA00022598"/>
    </source>
</evidence>
<evidence type="ECO:0000256" key="4">
    <source>
        <dbReference type="ARBA" id="ARBA00022555"/>
    </source>
</evidence>
<dbReference type="InterPro" id="IPR045864">
    <property type="entry name" value="aa-tRNA-synth_II/BPL/LPL"/>
</dbReference>
<comment type="caution">
    <text evidence="16">The sequence shown here is derived from an EMBL/GenBank/DDBJ whole genome shotgun (WGS) entry which is preliminary data.</text>
</comment>
<dbReference type="Pfam" id="PF07973">
    <property type="entry name" value="tRNA_SAD"/>
    <property type="match status" value="1"/>
</dbReference>
<dbReference type="GO" id="GO:0005524">
    <property type="term" value="F:ATP binding"/>
    <property type="evidence" value="ECO:0007669"/>
    <property type="project" value="UniProtKB-UniRule"/>
</dbReference>
<evidence type="ECO:0000313" key="17">
    <source>
        <dbReference type="Proteomes" id="UP000242188"/>
    </source>
</evidence>
<dbReference type="GO" id="GO:0004813">
    <property type="term" value="F:alanine-tRNA ligase activity"/>
    <property type="evidence" value="ECO:0007669"/>
    <property type="project" value="UniProtKB-UniRule"/>
</dbReference>
<dbReference type="SUPFAM" id="SSF50447">
    <property type="entry name" value="Translation proteins"/>
    <property type="match status" value="1"/>
</dbReference>
<dbReference type="OrthoDB" id="2423964at2759"/>
<feature type="binding site" evidence="14">
    <location>
        <position position="709"/>
    </location>
    <ligand>
        <name>Zn(2+)</name>
        <dbReference type="ChEBI" id="CHEBI:29105"/>
    </ligand>
</feature>
<dbReference type="STRING" id="6573.A0A210QC28"/>
<name>A0A210QC28_MIZYE</name>
<feature type="binding site" evidence="14">
    <location>
        <position position="705"/>
    </location>
    <ligand>
        <name>Zn(2+)</name>
        <dbReference type="ChEBI" id="CHEBI:29105"/>
    </ligand>
</feature>
<comment type="function">
    <text evidence="14">Catalyzes the attachment of alanine to tRNA(Ala) in a two-step reaction: alanine is first activated by ATP to form Ala-AMP and then transferred to the acceptor end of tRNA(Ala). Also edits incorrectly charged tRNA(Ala) via its editing domain.</text>
</comment>
<sequence>MRVKRDLARIHGIPTQDPPTSRRALLTIELPGLSYLVAGNQFSPDPLLFLPSFSKSLPPKDNTIYNPEETVMMWAQSSNGGRTICHRCLKYIKSTHRYISHQETWTSAKIRKTFVDYFKENHDHQIIPSSSIIPVKDGGTYFTNAGMNQFKPIFLETVDPNSKMGNYKRATNHQKCIRVGGKHNDLETVGKDLYHHTFFEMLGSWSFGDYFKVEACAMALELLTEVYGLPVNRLYFTYFSGDTRLGLQPDLETKNIWQSLGIPQKRILPFYMEDNFWDMGKTGPCGPCTEIHYDHTGDGTGVHLVNRGSPQVVEIWNLVFMQYNRCEDSSLTQLQRQHVDTGMGLERMAAVLQNTESNYNTDLFSPIFEAISKETKIRPYQGLVGEQDQGGIDTAYRVVADHIRMSSISIADSLLPNRSGLGLTLRIVMSQCFQQAHQVLRMPQGSVSGLVDVVVDSLGEAYPELQKNHSKIKNITKDTEKWFTSLVSSSETAFSSFVKKTASKRDHTHMSVEDMMDLHKGKYGTKVPLTIMQEMAVRQGYSFEDAAFKEARIQEQPLEQTAEQTDKLKLNRSMIESLQQRGIPCTDDSFKYSYTSCGGTYEFLENFKGSILGLMDSTGFVDEIGADVQCGIIVDRSMFYSEAGGQAADIGYIKTEHGSFRVEDVQTFDGYVLHIGHVESGELRIGETALQTIDKEHRMGCMRNHTATHLLLEGLRKVIDVNAEQAGSRIYADHFSFDFTTPVKMEADQVSQIEDFVQESICRKEPVARKMYPRDIAMEMENIIPLRDEVYPSEVFVLSIGNAESAGDKLGSTELCGGTHVTNTGDIGEFYITSAVRSKQATKRIYAVTGQHTQQVYETGKGAQDLLQKIKSGVSGKGVQDLLQKIKSGVDAKDKIVDLNESVQELKNMLDLVMPKVVRDQVLSELPLLTLSLARMESEILLANAQQVITEEIEAQQNKSFVLCRSDVRKEKQGIKLLLRLQKDIDKPLCLVSDLQSSILVAVAGPKNCSMEMEDAINQLIKTYGCGTLFAQSKGDTQLYSTDLKKRQMTIEAHADKVCEVTRTVLDAVYAAVQQEIN</sequence>
<keyword evidence="5 14" id="KW-0436">Ligase</keyword>
<dbReference type="InterPro" id="IPR009000">
    <property type="entry name" value="Transl_B-barrel_sf"/>
</dbReference>
<dbReference type="InterPro" id="IPR018162">
    <property type="entry name" value="Ala-tRNA-ligase_IIc_anticod-bd"/>
</dbReference>
<keyword evidence="9 14" id="KW-0067">ATP-binding</keyword>
<evidence type="ECO:0000256" key="11">
    <source>
        <dbReference type="ARBA" id="ARBA00022917"/>
    </source>
</evidence>
<dbReference type="EMBL" id="NEDP02004220">
    <property type="protein sequence ID" value="OWF46284.1"/>
    <property type="molecule type" value="Genomic_DNA"/>
</dbReference>
<feature type="binding site" evidence="14">
    <location>
        <position position="820"/>
    </location>
    <ligand>
        <name>Zn(2+)</name>
        <dbReference type="ChEBI" id="CHEBI:29105"/>
    </ligand>
</feature>
<feature type="domain" description="Alanyl-transfer RNA synthetases family profile" evidence="15">
    <location>
        <begin position="105"/>
        <end position="859"/>
    </location>
</feature>
<dbReference type="InterPro" id="IPR018164">
    <property type="entry name" value="Ala-tRNA-synth_IIc_N"/>
</dbReference>
<comment type="similarity">
    <text evidence="1">Belongs to the class-II aminoacyl-tRNA synthetase family. Alax-L subfamily.</text>
</comment>
<evidence type="ECO:0000256" key="10">
    <source>
        <dbReference type="ARBA" id="ARBA00022884"/>
    </source>
</evidence>
<keyword evidence="12 14" id="KW-0030">Aminoacyl-tRNA synthetase</keyword>
<dbReference type="InterPro" id="IPR018165">
    <property type="entry name" value="Ala-tRNA-synth_IIc_core"/>
</dbReference>
<dbReference type="GO" id="GO:0002161">
    <property type="term" value="F:aminoacyl-tRNA deacylase activity"/>
    <property type="evidence" value="ECO:0007669"/>
    <property type="project" value="TreeGrafter"/>
</dbReference>
<evidence type="ECO:0000256" key="7">
    <source>
        <dbReference type="ARBA" id="ARBA00022741"/>
    </source>
</evidence>